<evidence type="ECO:0000256" key="1">
    <source>
        <dbReference type="SAM" id="Phobius"/>
    </source>
</evidence>
<feature type="transmembrane region" description="Helical" evidence="1">
    <location>
        <begin position="76"/>
        <end position="95"/>
    </location>
</feature>
<reference evidence="2 3" key="1">
    <citation type="submission" date="2018-08" db="EMBL/GenBank/DDBJ databases">
        <title>Lysobacter sp. zong2l5, whole genome shotgun sequence.</title>
        <authorList>
            <person name="Zhang X."/>
            <person name="Feng G."/>
            <person name="Zhu H."/>
        </authorList>
    </citation>
    <scope>NUCLEOTIDE SEQUENCE [LARGE SCALE GENOMIC DNA]</scope>
    <source>
        <strain evidence="3">zong2l5</strain>
    </source>
</reference>
<comment type="caution">
    <text evidence="2">The sequence shown here is derived from an EMBL/GenBank/DDBJ whole genome shotgun (WGS) entry which is preliminary data.</text>
</comment>
<accession>A0A371K1M9</accession>
<feature type="transmembrane region" description="Helical" evidence="1">
    <location>
        <begin position="45"/>
        <end position="64"/>
    </location>
</feature>
<keyword evidence="1" id="KW-0812">Transmembrane</keyword>
<dbReference type="OrthoDB" id="118637at2"/>
<keyword evidence="1" id="KW-1133">Transmembrane helix</keyword>
<proteinExistence type="predicted"/>
<feature type="transmembrane region" description="Helical" evidence="1">
    <location>
        <begin position="101"/>
        <end position="123"/>
    </location>
</feature>
<dbReference type="AlphaFoldDB" id="A0A371K1M9"/>
<dbReference type="Proteomes" id="UP000264492">
    <property type="component" value="Unassembled WGS sequence"/>
</dbReference>
<dbReference type="EMBL" id="QTSU01000001">
    <property type="protein sequence ID" value="RDZ27752.1"/>
    <property type="molecule type" value="Genomic_DNA"/>
</dbReference>
<protein>
    <submittedName>
        <fullName evidence="2">SRPBCC domain-containing protein</fullName>
    </submittedName>
</protein>
<keyword evidence="1" id="KW-0472">Membrane</keyword>
<dbReference type="InterPro" id="IPR023393">
    <property type="entry name" value="START-like_dom_sf"/>
</dbReference>
<evidence type="ECO:0000313" key="3">
    <source>
        <dbReference type="Proteomes" id="UP000264492"/>
    </source>
</evidence>
<dbReference type="SUPFAM" id="SSF55961">
    <property type="entry name" value="Bet v1-like"/>
    <property type="match status" value="1"/>
</dbReference>
<organism evidence="2 3">
    <name type="scientific">Lysobacter silvisoli</name>
    <dbReference type="NCBI Taxonomy" id="2293254"/>
    <lineage>
        <taxon>Bacteria</taxon>
        <taxon>Pseudomonadati</taxon>
        <taxon>Pseudomonadota</taxon>
        <taxon>Gammaproteobacteria</taxon>
        <taxon>Lysobacterales</taxon>
        <taxon>Lysobacteraceae</taxon>
        <taxon>Lysobacter</taxon>
    </lineage>
</organism>
<evidence type="ECO:0000313" key="2">
    <source>
        <dbReference type="EMBL" id="RDZ27752.1"/>
    </source>
</evidence>
<keyword evidence="3" id="KW-1185">Reference proteome</keyword>
<feature type="transmembrane region" description="Helical" evidence="1">
    <location>
        <begin position="15"/>
        <end position="33"/>
    </location>
</feature>
<dbReference type="Gene3D" id="3.30.530.20">
    <property type="match status" value="1"/>
</dbReference>
<gene>
    <name evidence="2" type="ORF">DX914_00830</name>
</gene>
<name>A0A371K1M9_9GAMM</name>
<sequence length="326" mass="36067">MNAPAPRARRSPIQWLWPLVAGVAVGLGLRWVFSAKAGEAYATMLVSFVLLAPLVVGMVAAYVAQRRGPQHWAMHFGLGVLANVFFIIGTMVMGWEGAICAILASPIFTLIGGAGGLLMSAIFRFTARPKPPLYGFLALPLVLGALENPQPQGRIEQVERTVAVAATPQAVWQQLMRADAIRPDEVDAAWSYRIGVPKPLSGLVHEDARGLVREVRMGKGIHFRQLSTDWQPQRYVRWQYAFDEDSVPPGALDDHVRIGGEYFDLRDTTYTLIPREGGTELKVSMSYRVSTGFDWYAAPLARWLLGNQCQVLLDFYRHRAEAAPPV</sequence>
<dbReference type="RefSeq" id="WP_115857195.1">
    <property type="nucleotide sequence ID" value="NZ_QTSU01000001.1"/>
</dbReference>